<evidence type="ECO:0000256" key="4">
    <source>
        <dbReference type="ARBA" id="ARBA00023315"/>
    </source>
</evidence>
<dbReference type="UniPathway" id="UPA00282"/>
<accession>A0A4P9XX13</accession>
<comment type="catalytic activity">
    <reaction evidence="7">
        <text>an acyl-CoA + a 1,2-diacyl-sn-glycerol = a triacyl-sn-glycerol + CoA</text>
        <dbReference type="Rhea" id="RHEA:10868"/>
        <dbReference type="ChEBI" id="CHEBI:17815"/>
        <dbReference type="ChEBI" id="CHEBI:57287"/>
        <dbReference type="ChEBI" id="CHEBI:58342"/>
        <dbReference type="ChEBI" id="CHEBI:64615"/>
        <dbReference type="EC" id="2.3.1.20"/>
    </reaction>
</comment>
<comment type="similarity">
    <text evidence="5">In the N-terminal section; belongs to the long-chain O-acyltransferase family.</text>
</comment>
<dbReference type="Gene3D" id="3.30.559.10">
    <property type="entry name" value="Chloramphenicol acetyltransferase-like domain"/>
    <property type="match status" value="1"/>
</dbReference>
<dbReference type="InterPro" id="IPR045034">
    <property type="entry name" value="O-acyltransferase_WSD1-like"/>
</dbReference>
<evidence type="ECO:0000313" key="11">
    <source>
        <dbReference type="EMBL" id="RKP10542.1"/>
    </source>
</evidence>
<dbReference type="OrthoDB" id="619536at2759"/>
<evidence type="ECO:0000256" key="3">
    <source>
        <dbReference type="ARBA" id="ARBA00022679"/>
    </source>
</evidence>
<dbReference type="PANTHER" id="PTHR31650">
    <property type="entry name" value="O-ACYLTRANSFERASE (WSD1-LIKE) FAMILY PROTEIN"/>
    <property type="match status" value="1"/>
</dbReference>
<dbReference type="GO" id="GO:0005886">
    <property type="term" value="C:plasma membrane"/>
    <property type="evidence" value="ECO:0007669"/>
    <property type="project" value="TreeGrafter"/>
</dbReference>
<dbReference type="EMBL" id="KZ992448">
    <property type="protein sequence ID" value="RKP10542.1"/>
    <property type="molecule type" value="Genomic_DNA"/>
</dbReference>
<proteinExistence type="inferred from homology"/>
<dbReference type="GO" id="GO:0004144">
    <property type="term" value="F:diacylglycerol O-acyltransferase activity"/>
    <property type="evidence" value="ECO:0007669"/>
    <property type="project" value="UniProtKB-EC"/>
</dbReference>
<dbReference type="InterPro" id="IPR004255">
    <property type="entry name" value="O-acyltransferase_WSD1_N"/>
</dbReference>
<evidence type="ECO:0000256" key="8">
    <source>
        <dbReference type="SAM" id="MobiDB-lite"/>
    </source>
</evidence>
<feature type="region of interest" description="Disordered" evidence="8">
    <location>
        <begin position="387"/>
        <end position="407"/>
    </location>
</feature>
<evidence type="ECO:0000256" key="5">
    <source>
        <dbReference type="ARBA" id="ARBA00024360"/>
    </source>
</evidence>
<dbReference type="AlphaFoldDB" id="A0A4P9XX13"/>
<gene>
    <name evidence="11" type="ORF">THASP1DRAFT_27676</name>
</gene>
<evidence type="ECO:0000259" key="9">
    <source>
        <dbReference type="Pfam" id="PF03007"/>
    </source>
</evidence>
<dbReference type="STRING" id="78915.A0A4P9XX13"/>
<evidence type="ECO:0000256" key="2">
    <source>
        <dbReference type="ARBA" id="ARBA00005189"/>
    </source>
</evidence>
<dbReference type="Pfam" id="PF03007">
    <property type="entry name" value="WS_DGAT_cat"/>
    <property type="match status" value="1"/>
</dbReference>
<feature type="domain" description="O-acyltransferase WSD1-like N-terminal" evidence="9">
    <location>
        <begin position="149"/>
        <end position="371"/>
    </location>
</feature>
<comment type="catalytic activity">
    <reaction evidence="6">
        <text>a long chain fatty alcohol + a fatty acyl-CoA = a long-chain alcohol wax ester + CoA</text>
        <dbReference type="Rhea" id="RHEA:38443"/>
        <dbReference type="ChEBI" id="CHEBI:17135"/>
        <dbReference type="ChEBI" id="CHEBI:57287"/>
        <dbReference type="ChEBI" id="CHEBI:77636"/>
        <dbReference type="ChEBI" id="CHEBI:235323"/>
        <dbReference type="EC" id="2.3.1.75"/>
    </reaction>
</comment>
<comment type="pathway">
    <text evidence="2">Lipid metabolism.</text>
</comment>
<dbReference type="PANTHER" id="PTHR31650:SF1">
    <property type="entry name" value="WAX ESTER SYNTHASE_DIACYLGLYCEROL ACYLTRANSFERASE 4-RELATED"/>
    <property type="match status" value="1"/>
</dbReference>
<evidence type="ECO:0000313" key="12">
    <source>
        <dbReference type="Proteomes" id="UP000271241"/>
    </source>
</evidence>
<reference evidence="12" key="1">
    <citation type="journal article" date="2018" name="Nat. Microbiol.">
        <title>Leveraging single-cell genomics to expand the fungal tree of life.</title>
        <authorList>
            <person name="Ahrendt S.R."/>
            <person name="Quandt C.A."/>
            <person name="Ciobanu D."/>
            <person name="Clum A."/>
            <person name="Salamov A."/>
            <person name="Andreopoulos B."/>
            <person name="Cheng J.F."/>
            <person name="Woyke T."/>
            <person name="Pelin A."/>
            <person name="Henrissat B."/>
            <person name="Reynolds N.K."/>
            <person name="Benny G.L."/>
            <person name="Smith M.E."/>
            <person name="James T.Y."/>
            <person name="Grigoriev I.V."/>
        </authorList>
    </citation>
    <scope>NUCLEOTIDE SEQUENCE [LARGE SCALE GENOMIC DNA]</scope>
    <source>
        <strain evidence="12">RSA 1356</strain>
    </source>
</reference>
<evidence type="ECO:0000256" key="1">
    <source>
        <dbReference type="ARBA" id="ARBA00004771"/>
    </source>
</evidence>
<evidence type="ECO:0000259" key="10">
    <source>
        <dbReference type="Pfam" id="PF06974"/>
    </source>
</evidence>
<feature type="domain" description="O-acyltransferase WSD1 C-terminal" evidence="10">
    <location>
        <begin position="435"/>
        <end position="585"/>
    </location>
</feature>
<dbReference type="GO" id="GO:0047196">
    <property type="term" value="F:long-chain-alcohol O-fatty-acyltransferase activity"/>
    <property type="evidence" value="ECO:0007669"/>
    <property type="project" value="UniProtKB-EC"/>
</dbReference>
<dbReference type="Proteomes" id="UP000271241">
    <property type="component" value="Unassembled WGS sequence"/>
</dbReference>
<protein>
    <submittedName>
        <fullName evidence="11">Uncharacterized protein</fullName>
    </submittedName>
</protein>
<keyword evidence="3" id="KW-0808">Transferase</keyword>
<dbReference type="Pfam" id="PF06974">
    <property type="entry name" value="WS_DGAT_C"/>
    <property type="match status" value="1"/>
</dbReference>
<evidence type="ECO:0000256" key="7">
    <source>
        <dbReference type="ARBA" id="ARBA00048109"/>
    </source>
</evidence>
<dbReference type="GO" id="GO:0019432">
    <property type="term" value="P:triglyceride biosynthetic process"/>
    <property type="evidence" value="ECO:0007669"/>
    <property type="project" value="UniProtKB-UniPathway"/>
</dbReference>
<name>A0A4P9XX13_9FUNG</name>
<dbReference type="InterPro" id="IPR023213">
    <property type="entry name" value="CAT-like_dom_sf"/>
</dbReference>
<evidence type="ECO:0000256" key="6">
    <source>
        <dbReference type="ARBA" id="ARBA00047604"/>
    </source>
</evidence>
<keyword evidence="4" id="KW-0012">Acyltransferase</keyword>
<dbReference type="SUPFAM" id="SSF52777">
    <property type="entry name" value="CoA-dependent acyltransferases"/>
    <property type="match status" value="1"/>
</dbReference>
<dbReference type="InterPro" id="IPR009721">
    <property type="entry name" value="O-acyltransferase_WSD1_C"/>
</dbReference>
<comment type="pathway">
    <text evidence="1">Glycerolipid metabolism; triacylglycerol biosynthesis.</text>
</comment>
<organism evidence="11 12">
    <name type="scientific">Thamnocephalis sphaerospora</name>
    <dbReference type="NCBI Taxonomy" id="78915"/>
    <lineage>
        <taxon>Eukaryota</taxon>
        <taxon>Fungi</taxon>
        <taxon>Fungi incertae sedis</taxon>
        <taxon>Zoopagomycota</taxon>
        <taxon>Zoopagomycotina</taxon>
        <taxon>Zoopagomycetes</taxon>
        <taxon>Zoopagales</taxon>
        <taxon>Sigmoideomycetaceae</taxon>
        <taxon>Thamnocephalis</taxon>
    </lineage>
</organism>
<feature type="region of interest" description="Disordered" evidence="8">
    <location>
        <begin position="216"/>
        <end position="260"/>
    </location>
</feature>
<sequence>MAELEHETVDVQEESCVIDLSASNTEAATDQFATAPTTYMSPVDHFFLLLERPGRQNTVLTLLWLDGELAMPTLVAQLALLCRQQPKFRQVAVDGDFWRTAQWVDVDAHRKLANPEAPIWHVKEQVEERYLEDIGDCDPEARDERERSALEKCVGEFSSQLLGRELPLWRVYVVRGISGRTVLGLYAHHCMADGIGFGLAVMSAMSPDGSAVEGYMRQMTRSKPKPQPAMKEHSLPDSSLPPAKQIHDDDDSQVSASSKPNLAAGAETAIHVDSAEGGTPSQQCPSTPASRKGLMSAVHFVGRMFSSLAAFLHAIWLTIVCLVEISLFRKHSFQSQHALPSRRQTSWSRAITLQQIKQVRTAYPGTTLNDVMIACIERAFSAYMDARAPSTNDPTRPSDVHAPDNAVLPPRRRDRKLDIMIPVATRRMGDMRFENLITFAYLLLPTTSEPRTTAEILGTVRAQTRKLKRSLVPYLIHFVLRSICSIAPGLVSKSLIMWYVKKCHAIATNVPGPAAPLFFGTDETQRHRVLDYIIYPPIANDGALALGIISYNGRVHFTAMADAADGFSDMARFLADHFNVAFDRMLADAQQVLAERTLIAD</sequence>
<keyword evidence="12" id="KW-1185">Reference proteome</keyword>